<feature type="domain" description="VWFA" evidence="9">
    <location>
        <begin position="273"/>
        <end position="446"/>
    </location>
</feature>
<dbReference type="FunFam" id="3.40.50.410:FF:000004">
    <property type="entry name" value="collagen alpha-6(VI) chain"/>
    <property type="match status" value="1"/>
</dbReference>
<keyword evidence="7" id="KW-1133">Transmembrane helix</keyword>
<dbReference type="InterPro" id="IPR050525">
    <property type="entry name" value="ECM_Assembly_Org"/>
</dbReference>
<dbReference type="Proteomes" id="UP000472270">
    <property type="component" value="Unassembled WGS sequence"/>
</dbReference>
<evidence type="ECO:0000256" key="3">
    <source>
        <dbReference type="ARBA" id="ARBA00022729"/>
    </source>
</evidence>
<dbReference type="PRINTS" id="PR00453">
    <property type="entry name" value="VWFADOMAIN"/>
</dbReference>
<dbReference type="InterPro" id="IPR036465">
    <property type="entry name" value="vWFA_dom_sf"/>
</dbReference>
<reference evidence="10" key="2">
    <citation type="submission" date="2025-09" db="UniProtKB">
        <authorList>
            <consortium name="Ensembl"/>
        </authorList>
    </citation>
    <scope>IDENTIFICATION</scope>
</reference>
<dbReference type="SMART" id="SM00327">
    <property type="entry name" value="VWA"/>
    <property type="match status" value="2"/>
</dbReference>
<keyword evidence="4" id="KW-0677">Repeat</keyword>
<evidence type="ECO:0000313" key="11">
    <source>
        <dbReference type="Proteomes" id="UP000472270"/>
    </source>
</evidence>
<dbReference type="PROSITE" id="PS50234">
    <property type="entry name" value="VWFA"/>
    <property type="match status" value="2"/>
</dbReference>
<evidence type="ECO:0000256" key="6">
    <source>
        <dbReference type="ARBA" id="ARBA00023180"/>
    </source>
</evidence>
<keyword evidence="5" id="KW-0176">Collagen</keyword>
<evidence type="ECO:0000256" key="8">
    <source>
        <dbReference type="SAM" id="SignalP"/>
    </source>
</evidence>
<evidence type="ECO:0000256" key="7">
    <source>
        <dbReference type="SAM" id="Phobius"/>
    </source>
</evidence>
<dbReference type="GO" id="GO:0005576">
    <property type="term" value="C:extracellular region"/>
    <property type="evidence" value="ECO:0007669"/>
    <property type="project" value="UniProtKB-SubCell"/>
</dbReference>
<feature type="transmembrane region" description="Helical" evidence="7">
    <location>
        <begin position="457"/>
        <end position="474"/>
    </location>
</feature>
<feature type="chain" id="PRO_5025598655" evidence="8">
    <location>
        <begin position="19"/>
        <end position="509"/>
    </location>
</feature>
<evidence type="ECO:0000256" key="4">
    <source>
        <dbReference type="ARBA" id="ARBA00022737"/>
    </source>
</evidence>
<dbReference type="Gene3D" id="3.40.50.410">
    <property type="entry name" value="von Willebrand factor, type A domain"/>
    <property type="match status" value="2"/>
</dbReference>
<organism evidence="10 11">
    <name type="scientific">Sinocyclocheilus rhinocerous</name>
    <dbReference type="NCBI Taxonomy" id="307959"/>
    <lineage>
        <taxon>Eukaryota</taxon>
        <taxon>Metazoa</taxon>
        <taxon>Chordata</taxon>
        <taxon>Craniata</taxon>
        <taxon>Vertebrata</taxon>
        <taxon>Euteleostomi</taxon>
        <taxon>Actinopterygii</taxon>
        <taxon>Neopterygii</taxon>
        <taxon>Teleostei</taxon>
        <taxon>Ostariophysi</taxon>
        <taxon>Cypriniformes</taxon>
        <taxon>Cyprinidae</taxon>
        <taxon>Cyprininae</taxon>
        <taxon>Sinocyclocheilus</taxon>
    </lineage>
</organism>
<reference evidence="10" key="1">
    <citation type="submission" date="2025-08" db="UniProtKB">
        <authorList>
            <consortium name="Ensembl"/>
        </authorList>
    </citation>
    <scope>IDENTIFICATION</scope>
</reference>
<dbReference type="AlphaFoldDB" id="A0A673JMH5"/>
<dbReference type="FunFam" id="3.40.50.410:FF:000001">
    <property type="entry name" value="Collagen, type XII, alpha 1"/>
    <property type="match status" value="1"/>
</dbReference>
<feature type="signal peptide" evidence="8">
    <location>
        <begin position="1"/>
        <end position="18"/>
    </location>
</feature>
<keyword evidence="2" id="KW-0964">Secreted</keyword>
<evidence type="ECO:0000256" key="1">
    <source>
        <dbReference type="ARBA" id="ARBA00004239"/>
    </source>
</evidence>
<protein>
    <submittedName>
        <fullName evidence="10">Collagen alpha-6(VI) chain-like</fullName>
    </submittedName>
</protein>
<keyword evidence="7" id="KW-0472">Membrane</keyword>
<dbReference type="Ensembl" id="ENSSRHT00000055947.1">
    <property type="protein sequence ID" value="ENSSRHP00000054417.1"/>
    <property type="gene ID" value="ENSSRHG00000027397.1"/>
</dbReference>
<dbReference type="SUPFAM" id="SSF53300">
    <property type="entry name" value="vWA-like"/>
    <property type="match status" value="2"/>
</dbReference>
<comment type="subcellular location">
    <subcellularLocation>
        <location evidence="1">Secreted</location>
        <location evidence="1">Extracellular space</location>
    </subcellularLocation>
</comment>
<keyword evidence="7" id="KW-0812">Transmembrane</keyword>
<accession>A0A673JMH5</accession>
<name>A0A673JMH5_9TELE</name>
<evidence type="ECO:0000256" key="5">
    <source>
        <dbReference type="ARBA" id="ARBA00023119"/>
    </source>
</evidence>
<dbReference type="PANTHER" id="PTHR24020">
    <property type="entry name" value="COLLAGEN ALPHA"/>
    <property type="match status" value="1"/>
</dbReference>
<feature type="domain" description="VWFA" evidence="9">
    <location>
        <begin position="35"/>
        <end position="209"/>
    </location>
</feature>
<dbReference type="Pfam" id="PF00092">
    <property type="entry name" value="VWA"/>
    <property type="match status" value="2"/>
</dbReference>
<proteinExistence type="predicted"/>
<dbReference type="PANTHER" id="PTHR24020:SF86">
    <property type="entry name" value="COLLAGEN, TYPE VI, ALPHA 4"/>
    <property type="match status" value="1"/>
</dbReference>
<dbReference type="GO" id="GO:0005581">
    <property type="term" value="C:collagen trimer"/>
    <property type="evidence" value="ECO:0007669"/>
    <property type="project" value="UniProtKB-KW"/>
</dbReference>
<evidence type="ECO:0000256" key="2">
    <source>
        <dbReference type="ARBA" id="ARBA00022525"/>
    </source>
</evidence>
<dbReference type="InterPro" id="IPR002035">
    <property type="entry name" value="VWF_A"/>
</dbReference>
<evidence type="ECO:0000259" key="9">
    <source>
        <dbReference type="PROSITE" id="PS50234"/>
    </source>
</evidence>
<keyword evidence="3 8" id="KW-0732">Signal</keyword>
<feature type="transmembrane region" description="Helical" evidence="7">
    <location>
        <begin position="486"/>
        <end position="506"/>
    </location>
</feature>
<keyword evidence="6" id="KW-0325">Glycoprotein</keyword>
<evidence type="ECO:0000313" key="10">
    <source>
        <dbReference type="Ensembl" id="ENSSRHP00000054417.1"/>
    </source>
</evidence>
<gene>
    <name evidence="10" type="primary">LOC107734283</name>
</gene>
<sequence length="509" mass="57815">MFLNHLSLRCLRCLPVLHLPVWMFISNKCFNTVADIVFLVDGSNSIGPANFQQIREFLSSLVEKFEVTPDRIRVGLVQYSDTPYTEFSLSTYQNKEEILSYIKNLRYKTGGTFTGKGLEFMLKQHFVEKAGSRAQQNVPQIAIVITDGDSQDEVKSQAQELRQRGIKIFAIGIKDANETLLRQIASEPYDQHVYSVSDFAALQGISQSVIWKVCTAVEETQKEVILMSRGNILHCKTINYSCKLLDLDIAGCADFDAHNLETQKFFMETAQADIVLLVDSSGSIGESDFEEVRKFLHSFVDSFNLRPDKVRVGLAQFSDRPYQEFLLGDYSDKRDLHQKLNDLIYRRGGTNTGLALTFIRENYFRLARQNVPGIAIVITDGESNDDVEEPSQRLRNLGVSIFVIRVGTGDMEKLHTIANTPHEEFLFSIDNYKELQGLKESLRNKVCFTVTLQSQGNIFYLVCFPICVYTMGVLNMKTLKLLQKHLLALCPITVNSYLLLFVLKYGTVY</sequence>
<keyword evidence="11" id="KW-1185">Reference proteome</keyword>